<dbReference type="InterPro" id="IPR000836">
    <property type="entry name" value="PRTase_dom"/>
</dbReference>
<evidence type="ECO:0000256" key="1">
    <source>
        <dbReference type="ARBA" id="ARBA00000868"/>
    </source>
</evidence>
<keyword evidence="14" id="KW-1185">Reference proteome</keyword>
<dbReference type="EC" id="2.4.2.7" evidence="7"/>
<dbReference type="GO" id="GO:0006166">
    <property type="term" value="P:purine ribonucleoside salvage"/>
    <property type="evidence" value="ECO:0007669"/>
    <property type="project" value="UniProtKB-KW"/>
</dbReference>
<comment type="catalytic activity">
    <reaction evidence="1">
        <text>AMP + diphosphate = 5-phospho-alpha-D-ribose 1-diphosphate + adenine</text>
        <dbReference type="Rhea" id="RHEA:16609"/>
        <dbReference type="ChEBI" id="CHEBI:16708"/>
        <dbReference type="ChEBI" id="CHEBI:33019"/>
        <dbReference type="ChEBI" id="CHEBI:58017"/>
        <dbReference type="ChEBI" id="CHEBI:456215"/>
        <dbReference type="EC" id="2.4.2.7"/>
    </reaction>
</comment>
<dbReference type="GO" id="GO:0005737">
    <property type="term" value="C:cytoplasm"/>
    <property type="evidence" value="ECO:0007669"/>
    <property type="project" value="UniProtKB-SubCell"/>
</dbReference>
<dbReference type="InterPro" id="IPR029057">
    <property type="entry name" value="PRTase-like"/>
</dbReference>
<evidence type="ECO:0000256" key="5">
    <source>
        <dbReference type="ARBA" id="ARBA00008391"/>
    </source>
</evidence>
<dbReference type="Proteomes" id="UP000019763">
    <property type="component" value="Unassembled WGS sequence"/>
</dbReference>
<dbReference type="UniPathway" id="UPA00588">
    <property type="reaction ID" value="UER00646"/>
</dbReference>
<keyword evidence="9 13" id="KW-0328">Glycosyltransferase</keyword>
<feature type="domain" description="Phosphoribosyltransferase" evidence="12">
    <location>
        <begin position="49"/>
        <end position="165"/>
    </location>
</feature>
<dbReference type="Pfam" id="PF00156">
    <property type="entry name" value="Pribosyltran"/>
    <property type="match status" value="1"/>
</dbReference>
<dbReference type="SUPFAM" id="SSF53271">
    <property type="entry name" value="PRTase-like"/>
    <property type="match status" value="1"/>
</dbReference>
<dbReference type="InterPro" id="IPR005764">
    <property type="entry name" value="Ade_phspho_trans"/>
</dbReference>
<dbReference type="AlphaFoldDB" id="A0A023B158"/>
<proteinExistence type="inferred from homology"/>
<dbReference type="PANTHER" id="PTHR32315:SF3">
    <property type="entry name" value="ADENINE PHOSPHORIBOSYLTRANSFERASE"/>
    <property type="match status" value="1"/>
</dbReference>
<evidence type="ECO:0000256" key="2">
    <source>
        <dbReference type="ARBA" id="ARBA00003968"/>
    </source>
</evidence>
<comment type="similarity">
    <text evidence="5">Belongs to the purine/pyrimidine phosphoribosyltransferase family.</text>
</comment>
<organism evidence="13 14">
    <name type="scientific">Gregarina niphandrodes</name>
    <name type="common">Septate eugregarine</name>
    <dbReference type="NCBI Taxonomy" id="110365"/>
    <lineage>
        <taxon>Eukaryota</taxon>
        <taxon>Sar</taxon>
        <taxon>Alveolata</taxon>
        <taxon>Apicomplexa</taxon>
        <taxon>Conoidasida</taxon>
        <taxon>Gregarinasina</taxon>
        <taxon>Eugregarinorida</taxon>
        <taxon>Gregarinidae</taxon>
        <taxon>Gregarina</taxon>
    </lineage>
</organism>
<dbReference type="GO" id="GO:0016208">
    <property type="term" value="F:AMP binding"/>
    <property type="evidence" value="ECO:0007669"/>
    <property type="project" value="TreeGrafter"/>
</dbReference>
<evidence type="ECO:0000313" key="13">
    <source>
        <dbReference type="EMBL" id="EZG46103.1"/>
    </source>
</evidence>
<dbReference type="PANTHER" id="PTHR32315">
    <property type="entry name" value="ADENINE PHOSPHORIBOSYLTRANSFERASE"/>
    <property type="match status" value="1"/>
</dbReference>
<comment type="function">
    <text evidence="2">Catalyzes a salvage reaction resulting in the formation of AMP, that is energically less costly than de novo synthesis.</text>
</comment>
<dbReference type="NCBIfam" id="NF002636">
    <property type="entry name" value="PRK02304.1-5"/>
    <property type="match status" value="1"/>
</dbReference>
<comment type="subcellular location">
    <subcellularLocation>
        <location evidence="3">Cytoplasm</location>
    </subcellularLocation>
</comment>
<protein>
    <recommendedName>
        <fullName evidence="7">adenine phosphoribosyltransferase</fullName>
        <ecNumber evidence="7">2.4.2.7</ecNumber>
    </recommendedName>
</protein>
<dbReference type="OMA" id="QAYDLEY"/>
<evidence type="ECO:0000256" key="11">
    <source>
        <dbReference type="ARBA" id="ARBA00022726"/>
    </source>
</evidence>
<gene>
    <name evidence="13" type="ORF">GNI_135010</name>
</gene>
<evidence type="ECO:0000256" key="9">
    <source>
        <dbReference type="ARBA" id="ARBA00022676"/>
    </source>
</evidence>
<dbReference type="InterPro" id="IPR050054">
    <property type="entry name" value="UPRTase/APRTase"/>
</dbReference>
<keyword evidence="8" id="KW-0963">Cytoplasm</keyword>
<dbReference type="GO" id="GO:0044209">
    <property type="term" value="P:AMP salvage"/>
    <property type="evidence" value="ECO:0007669"/>
    <property type="project" value="UniProtKB-UniPathway"/>
</dbReference>
<dbReference type="eggNOG" id="KOG1712">
    <property type="taxonomic scope" value="Eukaryota"/>
</dbReference>
<evidence type="ECO:0000256" key="8">
    <source>
        <dbReference type="ARBA" id="ARBA00022490"/>
    </source>
</evidence>
<evidence type="ECO:0000256" key="6">
    <source>
        <dbReference type="ARBA" id="ARBA00011738"/>
    </source>
</evidence>
<dbReference type="VEuPathDB" id="CryptoDB:GNI_135010"/>
<accession>A0A023B158</accession>
<keyword evidence="10 13" id="KW-0808">Transferase</keyword>
<comment type="pathway">
    <text evidence="4">Purine metabolism; AMP biosynthesis via salvage pathway; AMP from adenine: step 1/1.</text>
</comment>
<reference evidence="13" key="1">
    <citation type="submission" date="2013-12" db="EMBL/GenBank/DDBJ databases">
        <authorList>
            <person name="Omoto C.K."/>
            <person name="Sibley D."/>
            <person name="Venepally P."/>
            <person name="Hadjithomas M."/>
            <person name="Karamycheva S."/>
            <person name="Brunk B."/>
            <person name="Roos D."/>
            <person name="Caler E."/>
            <person name="Lorenzi H."/>
        </authorList>
    </citation>
    <scope>NUCLEOTIDE SEQUENCE</scope>
</reference>
<dbReference type="Gene3D" id="3.40.50.2020">
    <property type="match status" value="1"/>
</dbReference>
<sequence>MPLPNDGGLTAEEVSLLRRNLREFPDFPKEGIVFLDVLPLLAVPELYKLSIKWFRSVMPSGIDMIVGPESRGFLFACPLALETGTGFVPARKPGKLPGERVQASYALEYGEATLAVQTGMITPGMKVFLVDDVLATGGTLAALKKIVEQCGATVVKAACLMNIAALPKTDVTLTVETLFDL</sequence>
<dbReference type="EMBL" id="AFNH02001000">
    <property type="protein sequence ID" value="EZG46103.1"/>
    <property type="molecule type" value="Genomic_DNA"/>
</dbReference>
<dbReference type="CDD" id="cd06223">
    <property type="entry name" value="PRTases_typeI"/>
    <property type="match status" value="1"/>
</dbReference>
<dbReference type="GO" id="GO:0006168">
    <property type="term" value="P:adenine salvage"/>
    <property type="evidence" value="ECO:0007669"/>
    <property type="project" value="InterPro"/>
</dbReference>
<evidence type="ECO:0000256" key="10">
    <source>
        <dbReference type="ARBA" id="ARBA00022679"/>
    </source>
</evidence>
<evidence type="ECO:0000259" key="12">
    <source>
        <dbReference type="Pfam" id="PF00156"/>
    </source>
</evidence>
<comment type="subunit">
    <text evidence="6">Homodimer.</text>
</comment>
<dbReference type="FunFam" id="3.40.50.2020:FF:000004">
    <property type="entry name" value="Adenine phosphoribosyltransferase"/>
    <property type="match status" value="1"/>
</dbReference>
<keyword evidence="11" id="KW-0660">Purine salvage</keyword>
<dbReference type="HAMAP" id="MF_00004">
    <property type="entry name" value="Aden_phosphoribosyltr"/>
    <property type="match status" value="1"/>
</dbReference>
<evidence type="ECO:0000256" key="3">
    <source>
        <dbReference type="ARBA" id="ARBA00004496"/>
    </source>
</evidence>
<dbReference type="GeneID" id="22914783"/>
<name>A0A023B158_GRENI</name>
<dbReference type="GO" id="GO:0003999">
    <property type="term" value="F:adenine phosphoribosyltransferase activity"/>
    <property type="evidence" value="ECO:0007669"/>
    <property type="project" value="UniProtKB-EC"/>
</dbReference>
<dbReference type="GO" id="GO:0002055">
    <property type="term" value="F:adenine binding"/>
    <property type="evidence" value="ECO:0007669"/>
    <property type="project" value="TreeGrafter"/>
</dbReference>
<evidence type="ECO:0000313" key="14">
    <source>
        <dbReference type="Proteomes" id="UP000019763"/>
    </source>
</evidence>
<dbReference type="OrthoDB" id="363185at2759"/>
<evidence type="ECO:0000256" key="7">
    <source>
        <dbReference type="ARBA" id="ARBA00011893"/>
    </source>
</evidence>
<dbReference type="RefSeq" id="XP_011132359.1">
    <property type="nucleotide sequence ID" value="XM_011134057.1"/>
</dbReference>
<comment type="caution">
    <text evidence="13">The sequence shown here is derived from an EMBL/GenBank/DDBJ whole genome shotgun (WGS) entry which is preliminary data.</text>
</comment>
<evidence type="ECO:0000256" key="4">
    <source>
        <dbReference type="ARBA" id="ARBA00004659"/>
    </source>
</evidence>